<dbReference type="GO" id="GO:0005576">
    <property type="term" value="C:extracellular region"/>
    <property type="evidence" value="ECO:0007669"/>
    <property type="project" value="UniProtKB-SubCell"/>
</dbReference>
<dbReference type="Pfam" id="PF00353">
    <property type="entry name" value="HemolysinCabind"/>
    <property type="match status" value="4"/>
</dbReference>
<dbReference type="AlphaFoldDB" id="A0A7G9L2R4"/>
<dbReference type="PRINTS" id="PR00313">
    <property type="entry name" value="CABNDNGRPT"/>
</dbReference>
<dbReference type="Gene3D" id="2.150.10.10">
    <property type="entry name" value="Serralysin-like metalloprotease, C-terminal"/>
    <property type="match status" value="3"/>
</dbReference>
<organism evidence="3 4">
    <name type="scientific">Sphingomonas sabuli</name>
    <dbReference type="NCBI Taxonomy" id="2764186"/>
    <lineage>
        <taxon>Bacteria</taxon>
        <taxon>Pseudomonadati</taxon>
        <taxon>Pseudomonadota</taxon>
        <taxon>Alphaproteobacteria</taxon>
        <taxon>Sphingomonadales</taxon>
        <taxon>Sphingomonadaceae</taxon>
        <taxon>Sphingomonas</taxon>
    </lineage>
</organism>
<dbReference type="InterPro" id="IPR050557">
    <property type="entry name" value="RTX_toxin/Mannuronan_C5-epim"/>
</dbReference>
<dbReference type="EMBL" id="CP060697">
    <property type="protein sequence ID" value="QNM82913.1"/>
    <property type="molecule type" value="Genomic_DNA"/>
</dbReference>
<sequence length="573" mass="59133">MPQFITYFGLDMRAFAESGAAIHERIAGGTLTASTTSYRIDQTGGDYDIFVGYFLGATSSNLPHSGTITGWGHAYTSSGPSTPYWSFDGLATNASTISTYILNDDFAGLLSNVLLSFDDTVTGSRYDDWLLGFGGNDTIYGGAGNDTLDGGEGDNLLNGGSGDDTYYASDADSITEYDDEGTDTVILRSAQEFQVYALGDNVEILRNQSGAAVSMVGNDLSNLIYGGDEVPERLDGQSGNDYLNGGSGADIMHGGAGDDIFVVDSIGDVVTDQTYFMPTAGGGIDEVRASISFSLSGETTADIENLRLTGGDAIDGTGNWLNNELTGNGAANVLNGAGGSDIMRGNDGNDIYYVDSDGDRAIESSALGGIDTVRASISFTLGNHVENLQLTGANIVSGVGNALANRISGNNQINVLVGNDGNDVLRGNGGNDILDGGAGVDTISGGTGQDWIDGGAGRDLMTGGAEADTFVFEAGDFGGLSAGSCDRILDFSQADSDQIRLNTIDANSANGSTTNEAFAFIGSAAFHGISGELRSVQSGGNTYVLGDTDGDKVADFMIRLDGLHSLTSGDFLL</sequence>
<reference evidence="3 4" key="1">
    <citation type="submission" date="2020-08" db="EMBL/GenBank/DDBJ databases">
        <title>Sphingomonas sp. sand1-3 16S ribosomal RNA gene Genome sequencing and assembly.</title>
        <authorList>
            <person name="Kang M."/>
        </authorList>
    </citation>
    <scope>NUCLEOTIDE SEQUENCE [LARGE SCALE GENOMIC DNA]</scope>
    <source>
        <strain evidence="4">sand1-3</strain>
    </source>
</reference>
<evidence type="ECO:0000313" key="3">
    <source>
        <dbReference type="EMBL" id="QNM82913.1"/>
    </source>
</evidence>
<gene>
    <name evidence="3" type="ORF">H8M03_00640</name>
</gene>
<accession>A0A7G9L2R4</accession>
<dbReference type="PANTHER" id="PTHR38340">
    <property type="entry name" value="S-LAYER PROTEIN"/>
    <property type="match status" value="1"/>
</dbReference>
<dbReference type="PROSITE" id="PS00330">
    <property type="entry name" value="HEMOLYSIN_CALCIUM"/>
    <property type="match status" value="4"/>
</dbReference>
<keyword evidence="4" id="KW-1185">Reference proteome</keyword>
<protein>
    <submittedName>
        <fullName evidence="3">Calcium-binding protein</fullName>
    </submittedName>
</protein>
<evidence type="ECO:0000256" key="2">
    <source>
        <dbReference type="ARBA" id="ARBA00022525"/>
    </source>
</evidence>
<keyword evidence="2" id="KW-0964">Secreted</keyword>
<dbReference type="GO" id="GO:0005509">
    <property type="term" value="F:calcium ion binding"/>
    <property type="evidence" value="ECO:0007669"/>
    <property type="project" value="InterPro"/>
</dbReference>
<dbReference type="SUPFAM" id="SSF51120">
    <property type="entry name" value="beta-Roll"/>
    <property type="match status" value="3"/>
</dbReference>
<comment type="subcellular location">
    <subcellularLocation>
        <location evidence="1">Secreted</location>
    </subcellularLocation>
</comment>
<name>A0A7G9L2R4_9SPHN</name>
<evidence type="ECO:0000313" key="4">
    <source>
        <dbReference type="Proteomes" id="UP000515861"/>
    </source>
</evidence>
<evidence type="ECO:0000256" key="1">
    <source>
        <dbReference type="ARBA" id="ARBA00004613"/>
    </source>
</evidence>
<dbReference type="Proteomes" id="UP000515861">
    <property type="component" value="Chromosome"/>
</dbReference>
<dbReference type="InterPro" id="IPR011049">
    <property type="entry name" value="Serralysin-like_metalloprot_C"/>
</dbReference>
<dbReference type="InterPro" id="IPR018511">
    <property type="entry name" value="Hemolysin-typ_Ca-bd_CS"/>
</dbReference>
<dbReference type="KEGG" id="ssau:H8M03_00640"/>
<dbReference type="PANTHER" id="PTHR38340:SF1">
    <property type="entry name" value="S-LAYER PROTEIN"/>
    <property type="match status" value="1"/>
</dbReference>
<dbReference type="RefSeq" id="WP_187479868.1">
    <property type="nucleotide sequence ID" value="NZ_CP060697.1"/>
</dbReference>
<dbReference type="InterPro" id="IPR001343">
    <property type="entry name" value="Hemolysn_Ca-bd"/>
</dbReference>
<proteinExistence type="predicted"/>